<dbReference type="InterPro" id="IPR051218">
    <property type="entry name" value="Sec_MonoDiacylglyc_Lipase"/>
</dbReference>
<dbReference type="RefSeq" id="WP_046997449.1">
    <property type="nucleotide sequence ID" value="NZ_JAIQ01000172.1"/>
</dbReference>
<dbReference type="PANTHER" id="PTHR45856">
    <property type="entry name" value="ALPHA/BETA-HYDROLASES SUPERFAMILY PROTEIN"/>
    <property type="match status" value="1"/>
</dbReference>
<accession>A0A0G9JPN5</accession>
<proteinExistence type="predicted"/>
<dbReference type="GO" id="GO:0006629">
    <property type="term" value="P:lipid metabolic process"/>
    <property type="evidence" value="ECO:0007669"/>
    <property type="project" value="InterPro"/>
</dbReference>
<dbReference type="Gene3D" id="3.40.50.1820">
    <property type="entry name" value="alpha/beta hydrolase"/>
    <property type="match status" value="1"/>
</dbReference>
<dbReference type="Pfam" id="PF01764">
    <property type="entry name" value="Lipase_3"/>
    <property type="match status" value="1"/>
</dbReference>
<evidence type="ECO:0000313" key="3">
    <source>
        <dbReference type="Proteomes" id="UP000035514"/>
    </source>
</evidence>
<sequence length="264" mass="31265">MKSLTKEIVDETNIFLKLSQLAYFDDISRVENEIKTKYAYDEVYFFDKRNHKKISDNLLKKIFFKLRSKYDLIDLQFIVAIKKLKENEKGQISIIFRGSQEKEDWLTNFSLKYSTHNKFRKCVHSGFYRSFKIFRKSVKSKKDDRQIDFLADIQFINNNYELFLCGHSLGGAIATIVGCYFYDEGINEKNLSIFTFGAPPIAKKEFCDYYENSFKIFRFVNKEDPVPNITKFTKLEHIGKTILLNTKEVNFHSLKDYEKVLKNL</sequence>
<comment type="caution">
    <text evidence="2">The sequence shown here is derived from an EMBL/GenBank/DDBJ whole genome shotgun (WGS) entry which is preliminary data.</text>
</comment>
<dbReference type="InterPro" id="IPR002921">
    <property type="entry name" value="Fungal_lipase-type"/>
</dbReference>
<evidence type="ECO:0000313" key="2">
    <source>
        <dbReference type="EMBL" id="KLD96211.1"/>
    </source>
</evidence>
<organism evidence="2 3">
    <name type="scientific">Aliarcobacter butzleri L348</name>
    <dbReference type="NCBI Taxonomy" id="1447256"/>
    <lineage>
        <taxon>Bacteria</taxon>
        <taxon>Pseudomonadati</taxon>
        <taxon>Campylobacterota</taxon>
        <taxon>Epsilonproteobacteria</taxon>
        <taxon>Campylobacterales</taxon>
        <taxon>Arcobacteraceae</taxon>
        <taxon>Aliarcobacter</taxon>
    </lineage>
</organism>
<dbReference type="SUPFAM" id="SSF53474">
    <property type="entry name" value="alpha/beta-Hydrolases"/>
    <property type="match status" value="1"/>
</dbReference>
<dbReference type="PATRIC" id="fig|1447256.3.peg.2433"/>
<dbReference type="AlphaFoldDB" id="A0A0G9JPN5"/>
<protein>
    <recommendedName>
        <fullName evidence="1">Fungal lipase-type domain-containing protein</fullName>
    </recommendedName>
</protein>
<dbReference type="CDD" id="cd00519">
    <property type="entry name" value="Lipase_3"/>
    <property type="match status" value="1"/>
</dbReference>
<dbReference type="InterPro" id="IPR029058">
    <property type="entry name" value="AB_hydrolase_fold"/>
</dbReference>
<reference evidence="2 3" key="1">
    <citation type="submission" date="2014-01" db="EMBL/GenBank/DDBJ databases">
        <title>Development of a Comparative Genomic Fingerprinting Assay for High Resolution Genotyping of Arcobacter butzleri.</title>
        <authorList>
            <person name="Webb A.L."/>
            <person name="Inglis G.D."/>
            <person name="Kruczkiewicz P."/>
            <person name="Selinger L.B."/>
            <person name="Taboada E.N."/>
        </authorList>
    </citation>
    <scope>NUCLEOTIDE SEQUENCE [LARGE SCALE GENOMIC DNA]</scope>
    <source>
        <strain evidence="2 3">L348</strain>
    </source>
</reference>
<dbReference type="PANTHER" id="PTHR45856:SF11">
    <property type="entry name" value="FUNGAL LIPASE-LIKE DOMAIN-CONTAINING PROTEIN"/>
    <property type="match status" value="1"/>
</dbReference>
<gene>
    <name evidence="2" type="ORF">AA20_12420</name>
</gene>
<evidence type="ECO:0000259" key="1">
    <source>
        <dbReference type="Pfam" id="PF01764"/>
    </source>
</evidence>
<dbReference type="EMBL" id="JAIQ01000172">
    <property type="protein sequence ID" value="KLD96211.1"/>
    <property type="molecule type" value="Genomic_DNA"/>
</dbReference>
<dbReference type="Proteomes" id="UP000035514">
    <property type="component" value="Unassembled WGS sequence"/>
</dbReference>
<name>A0A0G9JPN5_9BACT</name>
<feature type="domain" description="Fungal lipase-type" evidence="1">
    <location>
        <begin position="94"/>
        <end position="231"/>
    </location>
</feature>